<gene>
    <name evidence="1" type="ORF">ARB_06996</name>
</gene>
<reference evidence="2" key="1">
    <citation type="journal article" date="2011" name="Genome Biol.">
        <title>Comparative and functional genomics provide insights into the pathogenicity of dermatophytic fungi.</title>
        <authorList>
            <person name="Burmester A."/>
            <person name="Shelest E."/>
            <person name="Gloeckner G."/>
            <person name="Heddergott C."/>
            <person name="Schindler S."/>
            <person name="Staib P."/>
            <person name="Heidel A."/>
            <person name="Felder M."/>
            <person name="Petzold A."/>
            <person name="Szafranski K."/>
            <person name="Feuermann M."/>
            <person name="Pedruzzi I."/>
            <person name="Priebe S."/>
            <person name="Groth M."/>
            <person name="Winkler R."/>
            <person name="Li W."/>
            <person name="Kniemeyer O."/>
            <person name="Schroeckh V."/>
            <person name="Hertweck C."/>
            <person name="Hube B."/>
            <person name="White T.C."/>
            <person name="Platzer M."/>
            <person name="Guthke R."/>
            <person name="Heitman J."/>
            <person name="Woestemeyer J."/>
            <person name="Zipfel P.F."/>
            <person name="Monod M."/>
            <person name="Brakhage A.A."/>
        </authorList>
    </citation>
    <scope>NUCLEOTIDE SEQUENCE [LARGE SCALE GENOMIC DNA]</scope>
    <source>
        <strain evidence="2">ATCC MYA-4681 / CBS 112371</strain>
    </source>
</reference>
<dbReference type="KEGG" id="abe:ARB_06996"/>
<comment type="caution">
    <text evidence="1">The sequence shown here is derived from an EMBL/GenBank/DDBJ whole genome shotgun (WGS) entry which is preliminary data.</text>
</comment>
<protein>
    <submittedName>
        <fullName evidence="1">Uncharacterized protein</fullName>
    </submittedName>
</protein>
<keyword evidence="2" id="KW-1185">Reference proteome</keyword>
<evidence type="ECO:0000313" key="2">
    <source>
        <dbReference type="Proteomes" id="UP000008866"/>
    </source>
</evidence>
<dbReference type="EMBL" id="ABSU01000007">
    <property type="protein sequence ID" value="EFE34045.1"/>
    <property type="molecule type" value="Genomic_DNA"/>
</dbReference>
<dbReference type="HOGENOM" id="CLU_2996136_0_0_1"/>
<organism evidence="1 2">
    <name type="scientific">Arthroderma benhamiae (strain ATCC MYA-4681 / CBS 112371)</name>
    <name type="common">Trichophyton mentagrophytes</name>
    <dbReference type="NCBI Taxonomy" id="663331"/>
    <lineage>
        <taxon>Eukaryota</taxon>
        <taxon>Fungi</taxon>
        <taxon>Dikarya</taxon>
        <taxon>Ascomycota</taxon>
        <taxon>Pezizomycotina</taxon>
        <taxon>Eurotiomycetes</taxon>
        <taxon>Eurotiomycetidae</taxon>
        <taxon>Onygenales</taxon>
        <taxon>Arthrodermataceae</taxon>
        <taxon>Trichophyton</taxon>
    </lineage>
</organism>
<evidence type="ECO:0000313" key="1">
    <source>
        <dbReference type="EMBL" id="EFE34045.1"/>
    </source>
</evidence>
<dbReference type="AlphaFoldDB" id="D4ARY1"/>
<dbReference type="Proteomes" id="UP000008866">
    <property type="component" value="Unassembled WGS sequence"/>
</dbReference>
<accession>D4ARY1</accession>
<proteinExistence type="predicted"/>
<dbReference type="GeneID" id="9520486"/>
<sequence>MHFTTQKEGGEKEVGFFTWRKWYLHPTWGNAILSDDTEEVCRGDACFLQYLREKKVL</sequence>
<dbReference type="RefSeq" id="XP_003014434.1">
    <property type="nucleotide sequence ID" value="XM_003014388.1"/>
</dbReference>
<name>D4ARY1_ARTBC</name>